<feature type="compositionally biased region" description="Polar residues" evidence="1">
    <location>
        <begin position="1"/>
        <end position="13"/>
    </location>
</feature>
<feature type="compositionally biased region" description="Basic and acidic residues" evidence="1">
    <location>
        <begin position="348"/>
        <end position="359"/>
    </location>
</feature>
<feature type="compositionally biased region" description="Low complexity" evidence="1">
    <location>
        <begin position="309"/>
        <end position="321"/>
    </location>
</feature>
<feature type="compositionally biased region" description="Basic and acidic residues" evidence="1">
    <location>
        <begin position="25"/>
        <end position="34"/>
    </location>
</feature>
<dbReference type="OrthoDB" id="5106976at2759"/>
<evidence type="ECO:0000256" key="1">
    <source>
        <dbReference type="SAM" id="MobiDB-lite"/>
    </source>
</evidence>
<protein>
    <submittedName>
        <fullName evidence="2">Uncharacterized protein</fullName>
    </submittedName>
</protein>
<feature type="region of interest" description="Disordered" evidence="1">
    <location>
        <begin position="141"/>
        <end position="173"/>
    </location>
</feature>
<feature type="compositionally biased region" description="Basic and acidic residues" evidence="1">
    <location>
        <begin position="151"/>
        <end position="162"/>
    </location>
</feature>
<reference evidence="2" key="1">
    <citation type="submission" date="2020-01" db="EMBL/GenBank/DDBJ databases">
        <title>Identification and distribution of gene clusters putatively required for synthesis of sphingolipid metabolism inhibitors in phylogenetically diverse species of the filamentous fungus Fusarium.</title>
        <authorList>
            <person name="Kim H.-S."/>
            <person name="Busman M."/>
            <person name="Brown D.W."/>
            <person name="Divon H."/>
            <person name="Uhlig S."/>
            <person name="Proctor R.H."/>
        </authorList>
    </citation>
    <scope>NUCLEOTIDE SEQUENCE</scope>
    <source>
        <strain evidence="2">NRRL 31653</strain>
    </source>
</reference>
<feature type="region of interest" description="Disordered" evidence="1">
    <location>
        <begin position="1"/>
        <end position="42"/>
    </location>
</feature>
<feature type="region of interest" description="Disordered" evidence="1">
    <location>
        <begin position="309"/>
        <end position="360"/>
    </location>
</feature>
<name>A0A9P5B304_9HYPO</name>
<evidence type="ECO:0000313" key="3">
    <source>
        <dbReference type="Proteomes" id="UP000737391"/>
    </source>
</evidence>
<dbReference type="EMBL" id="LUFC02000890">
    <property type="protein sequence ID" value="KAF4493480.1"/>
    <property type="molecule type" value="Genomic_DNA"/>
</dbReference>
<organism evidence="2 3">
    <name type="scientific">Fusarium agapanthi</name>
    <dbReference type="NCBI Taxonomy" id="1803897"/>
    <lineage>
        <taxon>Eukaryota</taxon>
        <taxon>Fungi</taxon>
        <taxon>Dikarya</taxon>
        <taxon>Ascomycota</taxon>
        <taxon>Pezizomycotina</taxon>
        <taxon>Sordariomycetes</taxon>
        <taxon>Hypocreomycetidae</taxon>
        <taxon>Hypocreales</taxon>
        <taxon>Nectriaceae</taxon>
        <taxon>Fusarium</taxon>
        <taxon>Fusarium fujikuroi species complex</taxon>
    </lineage>
</organism>
<keyword evidence="3" id="KW-1185">Reference proteome</keyword>
<proteinExistence type="predicted"/>
<gene>
    <name evidence="2" type="ORF">FAGAP_10399</name>
</gene>
<evidence type="ECO:0000313" key="2">
    <source>
        <dbReference type="EMBL" id="KAF4493480.1"/>
    </source>
</evidence>
<dbReference type="AlphaFoldDB" id="A0A9P5B304"/>
<accession>A0A9P5B304</accession>
<comment type="caution">
    <text evidence="2">The sequence shown here is derived from an EMBL/GenBank/DDBJ whole genome shotgun (WGS) entry which is preliminary data.</text>
</comment>
<dbReference type="Proteomes" id="UP000737391">
    <property type="component" value="Unassembled WGS sequence"/>
</dbReference>
<sequence length="433" mass="47708">MTVSSPQSKNDVGQHQAHYRGHRRHQEELPDPKKHYQTANDEDTTTARQVAYLLFIHQYRLVQAQVLKAQIRPEGRELERAHDCILSLQPNCKRIRLQIRAPLCIIPMDAKLNLEESWNFLHVTSVSLVAYMIQGGYKDTKRTMGQGPSYEESRYREAEHGPGQDNQQGHGRDAAHIDGLEHGLGEAVVQGRGQGADRHCGIDPNMGACHEPNYVVVRGQHQGIQDKTRFKIDVMSLGTLVHKAINSTISAYANLGAAMGLLRCKTTAKTSRINIKKILSGKYYAETVAQNTWSGATAFANPLAPAIVNSKQSSNQSQNTNDGRNGHEPGRAVARPHGQGHVAAGGHDQQHQSEAERDPVVNLDTAMFTVITTIVFEQISMNRGKTVSGDETEGTFSGLNEGTIENIDDCVEIFGDAVMNRTSLNNIHQSTAE</sequence>